<keyword evidence="3" id="KW-1185">Reference proteome</keyword>
<evidence type="ECO:0000313" key="3">
    <source>
        <dbReference type="Proteomes" id="UP001218788"/>
    </source>
</evidence>
<dbReference type="InterPro" id="IPR021109">
    <property type="entry name" value="Peptidase_aspartic_dom_sf"/>
</dbReference>
<gene>
    <name evidence="2" type="ORF">OIK42_15775</name>
</gene>
<feature type="domain" description="Retropepsin-like aspartic endopeptidase" evidence="1">
    <location>
        <begin position="10"/>
        <end position="144"/>
    </location>
</feature>
<evidence type="ECO:0000313" key="2">
    <source>
        <dbReference type="EMBL" id="MDC8832215.1"/>
    </source>
</evidence>
<dbReference type="EMBL" id="JAQQXP010000002">
    <property type="protein sequence ID" value="MDC8832215.1"/>
    <property type="molecule type" value="Genomic_DNA"/>
</dbReference>
<proteinExistence type="predicted"/>
<evidence type="ECO:0000259" key="1">
    <source>
        <dbReference type="Pfam" id="PF05618"/>
    </source>
</evidence>
<dbReference type="Proteomes" id="UP001218788">
    <property type="component" value="Unassembled WGS sequence"/>
</dbReference>
<reference evidence="2 3" key="1">
    <citation type="submission" date="2022-10" db="EMBL/GenBank/DDBJ databases">
        <title>Alteromonas sp. chi3 Genome sequencing.</title>
        <authorList>
            <person name="Park S."/>
        </authorList>
    </citation>
    <scope>NUCLEOTIDE SEQUENCE [LARGE SCALE GENOMIC DNA]</scope>
    <source>
        <strain evidence="3">chi3</strain>
    </source>
</reference>
<dbReference type="SUPFAM" id="SSF50630">
    <property type="entry name" value="Acid proteases"/>
    <property type="match status" value="1"/>
</dbReference>
<dbReference type="PANTHER" id="PTHR38037">
    <property type="entry name" value="ZN_PROTEASE DOMAIN-CONTAINING PROTEIN"/>
    <property type="match status" value="1"/>
</dbReference>
<dbReference type="Pfam" id="PF05618">
    <property type="entry name" value="Zn_protease"/>
    <property type="match status" value="1"/>
</dbReference>
<name>A0ABT5L588_9ALTE</name>
<dbReference type="PANTHER" id="PTHR38037:SF2">
    <property type="entry name" value="ATP-DEPENDENT ZINC PROTEASE DOMAIN-CONTAINING PROTEIN-RELATED"/>
    <property type="match status" value="1"/>
</dbReference>
<sequence length="154" mass="17784">MTRKSKQLIGALELGNLPELGIHNLVMRIDTGAATSSLHVDNIQEFDKNDERWIAFDIHPDIHNVKKTIRCEHKVLSQKKIKSSTATRERRYVIKTLLELGSRKWRIKLTLTDRSEMTYLMLMGRQAMNGKFYVDPEYDFVLTKPVTPQGGEVK</sequence>
<dbReference type="RefSeq" id="WP_273642012.1">
    <property type="nucleotide sequence ID" value="NZ_JAQQXP010000002.1"/>
</dbReference>
<comment type="caution">
    <text evidence="2">The sequence shown here is derived from an EMBL/GenBank/DDBJ whole genome shotgun (WGS) entry which is preliminary data.</text>
</comment>
<protein>
    <submittedName>
        <fullName evidence="2">RimK/LysX family protein</fullName>
    </submittedName>
</protein>
<dbReference type="InterPro" id="IPR008503">
    <property type="entry name" value="Asp_endopeptidase"/>
</dbReference>
<dbReference type="Gene3D" id="2.40.70.10">
    <property type="entry name" value="Acid Proteases"/>
    <property type="match status" value="1"/>
</dbReference>
<accession>A0ABT5L588</accession>
<organism evidence="2 3">
    <name type="scientific">Alteromonas gilva</name>
    <dbReference type="NCBI Taxonomy" id="2987522"/>
    <lineage>
        <taxon>Bacteria</taxon>
        <taxon>Pseudomonadati</taxon>
        <taxon>Pseudomonadota</taxon>
        <taxon>Gammaproteobacteria</taxon>
        <taxon>Alteromonadales</taxon>
        <taxon>Alteromonadaceae</taxon>
        <taxon>Alteromonas/Salinimonas group</taxon>
        <taxon>Alteromonas</taxon>
    </lineage>
</organism>